<accession>A0AAV4HR51</accession>
<evidence type="ECO:0000313" key="2">
    <source>
        <dbReference type="Proteomes" id="UP000762676"/>
    </source>
</evidence>
<protein>
    <submittedName>
        <fullName evidence="1">Serine/threonine-protein kinase PAK 6</fullName>
    </submittedName>
</protein>
<organism evidence="1 2">
    <name type="scientific">Elysia marginata</name>
    <dbReference type="NCBI Taxonomy" id="1093978"/>
    <lineage>
        <taxon>Eukaryota</taxon>
        <taxon>Metazoa</taxon>
        <taxon>Spiralia</taxon>
        <taxon>Lophotrochozoa</taxon>
        <taxon>Mollusca</taxon>
        <taxon>Gastropoda</taxon>
        <taxon>Heterobranchia</taxon>
        <taxon>Euthyneura</taxon>
        <taxon>Panpulmonata</taxon>
        <taxon>Sacoglossa</taxon>
        <taxon>Placobranchoidea</taxon>
        <taxon>Plakobranchidae</taxon>
        <taxon>Elysia</taxon>
    </lineage>
</organism>
<proteinExistence type="predicted"/>
<reference evidence="1 2" key="1">
    <citation type="journal article" date="2021" name="Elife">
        <title>Chloroplast acquisition without the gene transfer in kleptoplastic sea slugs, Plakobranchus ocellatus.</title>
        <authorList>
            <person name="Maeda T."/>
            <person name="Takahashi S."/>
            <person name="Yoshida T."/>
            <person name="Shimamura S."/>
            <person name="Takaki Y."/>
            <person name="Nagai Y."/>
            <person name="Toyoda A."/>
            <person name="Suzuki Y."/>
            <person name="Arimoto A."/>
            <person name="Ishii H."/>
            <person name="Satoh N."/>
            <person name="Nishiyama T."/>
            <person name="Hasebe M."/>
            <person name="Maruyama T."/>
            <person name="Minagawa J."/>
            <person name="Obokata J."/>
            <person name="Shigenobu S."/>
        </authorList>
    </citation>
    <scope>NUCLEOTIDE SEQUENCE [LARGE SCALE GENOMIC DNA]</scope>
</reference>
<dbReference type="EMBL" id="BMAT01002104">
    <property type="protein sequence ID" value="GFR99075.1"/>
    <property type="molecule type" value="Genomic_DNA"/>
</dbReference>
<dbReference type="GO" id="GO:0016301">
    <property type="term" value="F:kinase activity"/>
    <property type="evidence" value="ECO:0007669"/>
    <property type="project" value="UniProtKB-KW"/>
</dbReference>
<keyword evidence="1" id="KW-0808">Transferase</keyword>
<evidence type="ECO:0000313" key="1">
    <source>
        <dbReference type="EMBL" id="GFR99075.1"/>
    </source>
</evidence>
<comment type="caution">
    <text evidence="1">The sequence shown here is derived from an EMBL/GenBank/DDBJ whole genome shotgun (WGS) entry which is preliminary data.</text>
</comment>
<name>A0AAV4HR51_9GAST</name>
<sequence>MNKSDDDANCQHLARPYCNLLSDSDRGTVTDEYINAQSPITRMKCYPQPESNTDLLLCAGHFNVLQIYKDGVILSEFETSGWVISIDSVDVDEDGTDEVLISCMDNTVAALKMNYFEVNSS</sequence>
<keyword evidence="1" id="KW-0418">Kinase</keyword>
<keyword evidence="2" id="KW-1185">Reference proteome</keyword>
<dbReference type="Proteomes" id="UP000762676">
    <property type="component" value="Unassembled WGS sequence"/>
</dbReference>
<dbReference type="AlphaFoldDB" id="A0AAV4HR51"/>
<gene>
    <name evidence="1" type="ORF">ElyMa_001035200</name>
</gene>